<dbReference type="InterPro" id="IPR036513">
    <property type="entry name" value="STAS_dom_sf"/>
</dbReference>
<dbReference type="Gene3D" id="3.30.450.40">
    <property type="match status" value="1"/>
</dbReference>
<dbReference type="CDD" id="cd07041">
    <property type="entry name" value="STAS_RsbR_RsbS_like"/>
    <property type="match status" value="1"/>
</dbReference>
<dbReference type="Pfam" id="PF13185">
    <property type="entry name" value="GAF_2"/>
    <property type="match status" value="1"/>
</dbReference>
<dbReference type="EMBL" id="BJUN01000007">
    <property type="protein sequence ID" value="GEK58642.1"/>
    <property type="molecule type" value="Genomic_DNA"/>
</dbReference>
<dbReference type="AlphaFoldDB" id="A0A510Y5M0"/>
<dbReference type="Gene3D" id="3.30.750.24">
    <property type="entry name" value="STAS domain"/>
    <property type="match status" value="1"/>
</dbReference>
<evidence type="ECO:0000313" key="2">
    <source>
        <dbReference type="EMBL" id="GEK58642.1"/>
    </source>
</evidence>
<evidence type="ECO:0000313" key="3">
    <source>
        <dbReference type="Proteomes" id="UP000321051"/>
    </source>
</evidence>
<proteinExistence type="predicted"/>
<keyword evidence="3" id="KW-1185">Reference proteome</keyword>
<sequence length="284" mass="32012">MQKEYSLDSTEFPSLKSVSRKIFDIIADQLDVNTAYITKRGNNEMTVISTFNKKEEIIPEGYSVKYSDTYCRKIIMNEEDAFCTENLTRDVMTKELEVTSQLQMKGFLGVTLTDLDGNVFGTLCVMDPEEKIFSQEDVDYLKAMGDVLAHIIELDHTQYNLGFLNVPIIPVRTGISILPVQGIIDEKRAEIITRTVLEYAANQKIEHLVIDLSGLVIVDGEFPHVFINVIHALKLMGVNILLTGISPAIAQHELSNNEILKMNIHISRNLEAALEHIGFHLQSQ</sequence>
<dbReference type="RefSeq" id="WP_233133364.1">
    <property type="nucleotide sequence ID" value="NZ_BJUN01000007.1"/>
</dbReference>
<feature type="domain" description="STAS" evidence="1">
    <location>
        <begin position="165"/>
        <end position="277"/>
    </location>
</feature>
<dbReference type="InterPro" id="IPR002645">
    <property type="entry name" value="STAS_dom"/>
</dbReference>
<dbReference type="PANTHER" id="PTHR33745">
    <property type="entry name" value="RSBT ANTAGONIST PROTEIN RSBS-RELATED"/>
    <property type="match status" value="1"/>
</dbReference>
<accession>A0A510Y5M0</accession>
<dbReference type="PANTHER" id="PTHR33745:SF8">
    <property type="entry name" value="BLUE-LIGHT PHOTORECEPTOR"/>
    <property type="match status" value="1"/>
</dbReference>
<dbReference type="InterPro" id="IPR029016">
    <property type="entry name" value="GAF-like_dom_sf"/>
</dbReference>
<comment type="caution">
    <text evidence="2">The sequence shown here is derived from an EMBL/GenBank/DDBJ whole genome shotgun (WGS) entry which is preliminary data.</text>
</comment>
<dbReference type="PROSITE" id="PS50801">
    <property type="entry name" value="STAS"/>
    <property type="match status" value="1"/>
</dbReference>
<organism evidence="2 3">
    <name type="scientific">Marinococcus halophilus</name>
    <dbReference type="NCBI Taxonomy" id="1371"/>
    <lineage>
        <taxon>Bacteria</taxon>
        <taxon>Bacillati</taxon>
        <taxon>Bacillota</taxon>
        <taxon>Bacilli</taxon>
        <taxon>Bacillales</taxon>
        <taxon>Bacillaceae</taxon>
        <taxon>Marinococcus</taxon>
    </lineage>
</organism>
<reference evidence="2 3" key="1">
    <citation type="submission" date="2019-07" db="EMBL/GenBank/DDBJ databases">
        <title>Whole genome shotgun sequence of Marinococcus halophilus NBRC 102359.</title>
        <authorList>
            <person name="Hosoyama A."/>
            <person name="Uohara A."/>
            <person name="Ohji S."/>
            <person name="Ichikawa N."/>
        </authorList>
    </citation>
    <scope>NUCLEOTIDE SEQUENCE [LARGE SCALE GENOMIC DNA]</scope>
    <source>
        <strain evidence="2 3">NBRC 102359</strain>
    </source>
</reference>
<evidence type="ECO:0000259" key="1">
    <source>
        <dbReference type="PROSITE" id="PS50801"/>
    </source>
</evidence>
<dbReference type="SUPFAM" id="SSF52091">
    <property type="entry name" value="SpoIIaa-like"/>
    <property type="match status" value="1"/>
</dbReference>
<dbReference type="InterPro" id="IPR003018">
    <property type="entry name" value="GAF"/>
</dbReference>
<dbReference type="InterPro" id="IPR051932">
    <property type="entry name" value="Bact_StressResp_Reg"/>
</dbReference>
<dbReference type="Pfam" id="PF01740">
    <property type="entry name" value="STAS"/>
    <property type="match status" value="1"/>
</dbReference>
<gene>
    <name evidence="2" type="ORF">MHA01_15470</name>
</gene>
<dbReference type="SUPFAM" id="SSF55781">
    <property type="entry name" value="GAF domain-like"/>
    <property type="match status" value="1"/>
</dbReference>
<name>A0A510Y5M0_MARHA</name>
<protein>
    <recommendedName>
        <fullName evidence="1">STAS domain-containing protein</fullName>
    </recommendedName>
</protein>
<dbReference type="Proteomes" id="UP000321051">
    <property type="component" value="Unassembled WGS sequence"/>
</dbReference>
<dbReference type="STRING" id="1371.GCA_900166605_00852"/>